<feature type="transmembrane region" description="Helical" evidence="1">
    <location>
        <begin position="52"/>
        <end position="70"/>
    </location>
</feature>
<dbReference type="EMBL" id="CAJPEV010001196">
    <property type="protein sequence ID" value="CAG0891305.1"/>
    <property type="molecule type" value="Genomic_DNA"/>
</dbReference>
<proteinExistence type="predicted"/>
<dbReference type="PANTHER" id="PTHR34153:SF2">
    <property type="entry name" value="SI:CH211-262H13.3-RELATED"/>
    <property type="match status" value="1"/>
</dbReference>
<keyword evidence="1" id="KW-1133">Transmembrane helix</keyword>
<organism evidence="2">
    <name type="scientific">Darwinula stevensoni</name>
    <dbReference type="NCBI Taxonomy" id="69355"/>
    <lineage>
        <taxon>Eukaryota</taxon>
        <taxon>Metazoa</taxon>
        <taxon>Ecdysozoa</taxon>
        <taxon>Arthropoda</taxon>
        <taxon>Crustacea</taxon>
        <taxon>Oligostraca</taxon>
        <taxon>Ostracoda</taxon>
        <taxon>Podocopa</taxon>
        <taxon>Podocopida</taxon>
        <taxon>Darwinulocopina</taxon>
        <taxon>Darwinuloidea</taxon>
        <taxon>Darwinulidae</taxon>
        <taxon>Darwinula</taxon>
    </lineage>
</organism>
<evidence type="ECO:0000313" key="3">
    <source>
        <dbReference type="Proteomes" id="UP000677054"/>
    </source>
</evidence>
<dbReference type="OrthoDB" id="6780942at2759"/>
<protein>
    <submittedName>
        <fullName evidence="2">Uncharacterized protein</fullName>
    </submittedName>
</protein>
<sequence>MHFQKEVSSRHRHRILAEKVEEDMTECFTDLEGNLQIYDEILYLTRAHLLKVSHAAVVVFLNTLGGFGVMDSTYRVMRHLMTNHLACQVNWIGTYKMAFRSMRVKDLVVSIPDSDTDSNTLQGAVRVEGIWTQAFTAALVVAALVVFLSTLGGFGVMDSTYRVMRHLMTNHLACQVNWIGTYKMAFRNMRVKDLVVRAVAVSSGGKLADVEQSIRKFIKNASDREGGRDFRRRKKMETGAT</sequence>
<dbReference type="Proteomes" id="UP000677054">
    <property type="component" value="Unassembled WGS sequence"/>
</dbReference>
<keyword evidence="1" id="KW-0472">Membrane</keyword>
<feature type="transmembrane region" description="Helical" evidence="1">
    <location>
        <begin position="134"/>
        <end position="157"/>
    </location>
</feature>
<evidence type="ECO:0000256" key="1">
    <source>
        <dbReference type="SAM" id="Phobius"/>
    </source>
</evidence>
<dbReference type="EMBL" id="LR900713">
    <property type="protein sequence ID" value="CAD7246649.1"/>
    <property type="molecule type" value="Genomic_DNA"/>
</dbReference>
<reference evidence="2" key="1">
    <citation type="submission" date="2020-11" db="EMBL/GenBank/DDBJ databases">
        <authorList>
            <person name="Tran Van P."/>
        </authorList>
    </citation>
    <scope>NUCLEOTIDE SEQUENCE</scope>
</reference>
<keyword evidence="3" id="KW-1185">Reference proteome</keyword>
<accession>A0A7R9A3U7</accession>
<gene>
    <name evidence="2" type="ORF">DSTB1V02_LOCUS6496</name>
</gene>
<name>A0A7R9A3U7_9CRUS</name>
<dbReference type="PANTHER" id="PTHR34153">
    <property type="entry name" value="SI:CH211-262H13.3-RELATED-RELATED"/>
    <property type="match status" value="1"/>
</dbReference>
<evidence type="ECO:0000313" key="2">
    <source>
        <dbReference type="EMBL" id="CAD7246649.1"/>
    </source>
</evidence>
<keyword evidence="1" id="KW-0812">Transmembrane</keyword>
<dbReference type="AlphaFoldDB" id="A0A7R9A3U7"/>